<keyword evidence="4 5" id="KW-0238">DNA-binding</keyword>
<evidence type="ECO:0000313" key="9">
    <source>
        <dbReference type="Proteomes" id="UP001432322"/>
    </source>
</evidence>
<evidence type="ECO:0000313" key="8">
    <source>
        <dbReference type="EMBL" id="GMT30260.1"/>
    </source>
</evidence>
<dbReference type="InterPro" id="IPR006612">
    <property type="entry name" value="THAP_Znf"/>
</dbReference>
<name>A0AAV5WF14_9BILA</name>
<dbReference type="GO" id="GO:0008270">
    <property type="term" value="F:zinc ion binding"/>
    <property type="evidence" value="ECO:0007669"/>
    <property type="project" value="UniProtKB-KW"/>
</dbReference>
<feature type="non-terminal residue" evidence="8">
    <location>
        <position position="158"/>
    </location>
</feature>
<reference evidence="8" key="1">
    <citation type="submission" date="2023-10" db="EMBL/GenBank/DDBJ databases">
        <title>Genome assembly of Pristionchus species.</title>
        <authorList>
            <person name="Yoshida K."/>
            <person name="Sommer R.J."/>
        </authorList>
    </citation>
    <scope>NUCLEOTIDE SEQUENCE</scope>
    <source>
        <strain evidence="8">RS5133</strain>
    </source>
</reference>
<feature type="domain" description="THAP-type" evidence="7">
    <location>
        <begin position="5"/>
        <end position="88"/>
    </location>
</feature>
<dbReference type="PROSITE" id="PS50950">
    <property type="entry name" value="ZF_THAP"/>
    <property type="match status" value="1"/>
</dbReference>
<dbReference type="Proteomes" id="UP001432322">
    <property type="component" value="Unassembled WGS sequence"/>
</dbReference>
<evidence type="ECO:0000256" key="4">
    <source>
        <dbReference type="ARBA" id="ARBA00023125"/>
    </source>
</evidence>
<dbReference type="SUPFAM" id="SSF57716">
    <property type="entry name" value="Glucocorticoid receptor-like (DNA-binding domain)"/>
    <property type="match status" value="1"/>
</dbReference>
<organism evidence="8 9">
    <name type="scientific">Pristionchus fissidentatus</name>
    <dbReference type="NCBI Taxonomy" id="1538716"/>
    <lineage>
        <taxon>Eukaryota</taxon>
        <taxon>Metazoa</taxon>
        <taxon>Ecdysozoa</taxon>
        <taxon>Nematoda</taxon>
        <taxon>Chromadorea</taxon>
        <taxon>Rhabditida</taxon>
        <taxon>Rhabditina</taxon>
        <taxon>Diplogasteromorpha</taxon>
        <taxon>Diplogasteroidea</taxon>
        <taxon>Neodiplogasteridae</taxon>
        <taxon>Pristionchus</taxon>
    </lineage>
</organism>
<feature type="non-terminal residue" evidence="8">
    <location>
        <position position="1"/>
    </location>
</feature>
<keyword evidence="3" id="KW-0862">Zinc</keyword>
<evidence type="ECO:0000259" key="7">
    <source>
        <dbReference type="PROSITE" id="PS50950"/>
    </source>
</evidence>
<proteinExistence type="predicted"/>
<evidence type="ECO:0000256" key="3">
    <source>
        <dbReference type="ARBA" id="ARBA00022833"/>
    </source>
</evidence>
<evidence type="ECO:0000256" key="1">
    <source>
        <dbReference type="ARBA" id="ARBA00022723"/>
    </source>
</evidence>
<evidence type="ECO:0000256" key="2">
    <source>
        <dbReference type="ARBA" id="ARBA00022771"/>
    </source>
</evidence>
<dbReference type="EMBL" id="BTSY01000005">
    <property type="protein sequence ID" value="GMT30260.1"/>
    <property type="molecule type" value="Genomic_DNA"/>
</dbReference>
<dbReference type="Pfam" id="PF05485">
    <property type="entry name" value="THAP"/>
    <property type="match status" value="1"/>
</dbReference>
<keyword evidence="9" id="KW-1185">Reference proteome</keyword>
<protein>
    <recommendedName>
        <fullName evidence="7">THAP-type domain-containing protein</fullName>
    </recommendedName>
</protein>
<accession>A0AAV5WF14</accession>
<dbReference type="AlphaFoldDB" id="A0AAV5WF14"/>
<sequence length="158" mass="18190">NMGNMRRPCMVCGVMNWQSKMRTFTSNAVTREQWIRAVRHTVEERSELRERLKNAAYPFLCETHFPPECFNETLTTRTLKKGACPRYPDPTSMPIGLDAVKLEDSAGKDPNYGPNQPGPSSQKRIKVEEEEEIDGSNHMENLMNFVEDCEKAVKYEDE</sequence>
<evidence type="ECO:0000256" key="5">
    <source>
        <dbReference type="PROSITE-ProRule" id="PRU00309"/>
    </source>
</evidence>
<keyword evidence="2 5" id="KW-0863">Zinc-finger</keyword>
<comment type="caution">
    <text evidence="8">The sequence shown here is derived from an EMBL/GenBank/DDBJ whole genome shotgun (WGS) entry which is preliminary data.</text>
</comment>
<dbReference type="GO" id="GO:0003677">
    <property type="term" value="F:DNA binding"/>
    <property type="evidence" value="ECO:0007669"/>
    <property type="project" value="UniProtKB-UniRule"/>
</dbReference>
<dbReference type="SMART" id="SM00980">
    <property type="entry name" value="THAP"/>
    <property type="match status" value="1"/>
</dbReference>
<gene>
    <name evidence="8" type="ORF">PFISCL1PPCAC_21557</name>
</gene>
<feature type="region of interest" description="Disordered" evidence="6">
    <location>
        <begin position="95"/>
        <end position="138"/>
    </location>
</feature>
<keyword evidence="1" id="KW-0479">Metal-binding</keyword>
<evidence type="ECO:0000256" key="6">
    <source>
        <dbReference type="SAM" id="MobiDB-lite"/>
    </source>
</evidence>